<feature type="compositionally biased region" description="Basic and acidic residues" evidence="7">
    <location>
        <begin position="66"/>
        <end position="75"/>
    </location>
</feature>
<evidence type="ECO:0000256" key="6">
    <source>
        <dbReference type="ARBA" id="ARBA00023163"/>
    </source>
</evidence>
<evidence type="ECO:0000256" key="7">
    <source>
        <dbReference type="SAM" id="MobiDB-lite"/>
    </source>
</evidence>
<comment type="caution">
    <text evidence="9">The sequence shown here is derived from an EMBL/GenBank/DDBJ whole genome shotgun (WGS) entry which is preliminary data.</text>
</comment>
<dbReference type="InterPro" id="IPR007120">
    <property type="entry name" value="DNA-dir_RNAP_su2_dom"/>
</dbReference>
<evidence type="ECO:0000256" key="4">
    <source>
        <dbReference type="ARBA" id="ARBA00022679"/>
    </source>
</evidence>
<dbReference type="SUPFAM" id="SSF64484">
    <property type="entry name" value="beta and beta-prime subunits of DNA dependent RNA-polymerase"/>
    <property type="match status" value="1"/>
</dbReference>
<dbReference type="GO" id="GO:0000428">
    <property type="term" value="C:DNA-directed RNA polymerase complex"/>
    <property type="evidence" value="ECO:0007669"/>
    <property type="project" value="UniProtKB-KW"/>
</dbReference>
<feature type="region of interest" description="Disordered" evidence="7">
    <location>
        <begin position="51"/>
        <end position="75"/>
    </location>
</feature>
<dbReference type="GO" id="GO:0006351">
    <property type="term" value="P:DNA-templated transcription"/>
    <property type="evidence" value="ECO:0007669"/>
    <property type="project" value="InterPro"/>
</dbReference>
<dbReference type="Proteomes" id="UP000236291">
    <property type="component" value="Unassembled WGS sequence"/>
</dbReference>
<evidence type="ECO:0000256" key="5">
    <source>
        <dbReference type="ARBA" id="ARBA00022695"/>
    </source>
</evidence>
<feature type="non-terminal residue" evidence="9">
    <location>
        <position position="160"/>
    </location>
</feature>
<accession>A0A2K3K7U0</accession>
<evidence type="ECO:0000313" key="9">
    <source>
        <dbReference type="EMBL" id="PNX62357.1"/>
    </source>
</evidence>
<evidence type="ECO:0000259" key="8">
    <source>
        <dbReference type="Pfam" id="PF00562"/>
    </source>
</evidence>
<evidence type="ECO:0000313" key="10">
    <source>
        <dbReference type="Proteomes" id="UP000236291"/>
    </source>
</evidence>
<dbReference type="InterPro" id="IPR007121">
    <property type="entry name" value="RNA_pol_bsu_CS"/>
</dbReference>
<feature type="compositionally biased region" description="Basic and acidic residues" evidence="7">
    <location>
        <begin position="1"/>
        <end position="14"/>
    </location>
</feature>
<dbReference type="EMBL" id="ASHM01087571">
    <property type="protein sequence ID" value="PNX62357.1"/>
    <property type="molecule type" value="Genomic_DNA"/>
</dbReference>
<sequence length="160" mass="17561">MGTLVKEDFGRPDRATTMGMTHGSYDKLDDDGLAPPGTRVSGSDVIIGKTTPLSQEDAQGRAARYSRRDHSRSLRHSETGMVDQVLLTTNADGLRFVKVRVRSVRIPQIGDKFSSRHGQKGTVGMTFTQEDMPWTVEGITPDIIVNPHAIPSRMTIGQLI</sequence>
<dbReference type="ExpressionAtlas" id="A0A2K3K7U0">
    <property type="expression patterns" value="baseline"/>
</dbReference>
<feature type="region of interest" description="Disordered" evidence="7">
    <location>
        <begin position="26"/>
        <end position="45"/>
    </location>
</feature>
<dbReference type="InterPro" id="IPR014724">
    <property type="entry name" value="RNA_pol_RPB2_OB-fold"/>
</dbReference>
<dbReference type="GO" id="GO:0003899">
    <property type="term" value="F:DNA-directed RNA polymerase activity"/>
    <property type="evidence" value="ECO:0007669"/>
    <property type="project" value="UniProtKB-EC"/>
</dbReference>
<reference evidence="9 10" key="1">
    <citation type="journal article" date="2014" name="Am. J. Bot.">
        <title>Genome assembly and annotation for red clover (Trifolium pratense; Fabaceae).</title>
        <authorList>
            <person name="Istvanek J."/>
            <person name="Jaros M."/>
            <person name="Krenek A."/>
            <person name="Repkova J."/>
        </authorList>
    </citation>
    <scope>NUCLEOTIDE SEQUENCE [LARGE SCALE GENOMIC DNA]</scope>
    <source>
        <strain evidence="10">cv. Tatra</strain>
        <tissue evidence="9">Young leaves</tissue>
    </source>
</reference>
<keyword evidence="3 9" id="KW-0240">DNA-directed RNA polymerase</keyword>
<dbReference type="Gene3D" id="2.40.50.150">
    <property type="match status" value="1"/>
</dbReference>
<dbReference type="PROSITE" id="PS01166">
    <property type="entry name" value="RNA_POL_BETA"/>
    <property type="match status" value="1"/>
</dbReference>
<feature type="region of interest" description="Disordered" evidence="7">
    <location>
        <begin position="1"/>
        <end position="20"/>
    </location>
</feature>
<dbReference type="AlphaFoldDB" id="A0A2K3K7U0"/>
<feature type="domain" description="DNA-directed RNA polymerase subunit 2 hybrid-binding" evidence="8">
    <location>
        <begin position="21"/>
        <end position="160"/>
    </location>
</feature>
<evidence type="ECO:0000256" key="2">
    <source>
        <dbReference type="ARBA" id="ARBA00012418"/>
    </source>
</evidence>
<keyword evidence="4" id="KW-0808">Transferase</keyword>
<proteinExistence type="inferred from homology"/>
<dbReference type="STRING" id="57577.A0A2K3K7U0"/>
<dbReference type="EC" id="2.7.7.6" evidence="2"/>
<organism evidence="9 10">
    <name type="scientific">Trifolium pratense</name>
    <name type="common">Red clover</name>
    <dbReference type="NCBI Taxonomy" id="57577"/>
    <lineage>
        <taxon>Eukaryota</taxon>
        <taxon>Viridiplantae</taxon>
        <taxon>Streptophyta</taxon>
        <taxon>Embryophyta</taxon>
        <taxon>Tracheophyta</taxon>
        <taxon>Spermatophyta</taxon>
        <taxon>Magnoliopsida</taxon>
        <taxon>eudicotyledons</taxon>
        <taxon>Gunneridae</taxon>
        <taxon>Pentapetalae</taxon>
        <taxon>rosids</taxon>
        <taxon>fabids</taxon>
        <taxon>Fabales</taxon>
        <taxon>Fabaceae</taxon>
        <taxon>Papilionoideae</taxon>
        <taxon>50 kb inversion clade</taxon>
        <taxon>NPAAA clade</taxon>
        <taxon>Hologalegina</taxon>
        <taxon>IRL clade</taxon>
        <taxon>Trifolieae</taxon>
        <taxon>Trifolium</taxon>
    </lineage>
</organism>
<protein>
    <recommendedName>
        <fullName evidence="2">DNA-directed RNA polymerase</fullName>
        <ecNumber evidence="2">2.7.7.6</ecNumber>
    </recommendedName>
</protein>
<dbReference type="InterPro" id="IPR015712">
    <property type="entry name" value="DNA-dir_RNA_pol_su2"/>
</dbReference>
<keyword evidence="6" id="KW-0804">Transcription</keyword>
<dbReference type="GO" id="GO:0032549">
    <property type="term" value="F:ribonucleoside binding"/>
    <property type="evidence" value="ECO:0007669"/>
    <property type="project" value="InterPro"/>
</dbReference>
<dbReference type="GO" id="GO:0003677">
    <property type="term" value="F:DNA binding"/>
    <property type="evidence" value="ECO:0007669"/>
    <property type="project" value="InterPro"/>
</dbReference>
<keyword evidence="5" id="KW-0548">Nucleotidyltransferase</keyword>
<dbReference type="PANTHER" id="PTHR20856">
    <property type="entry name" value="DNA-DIRECTED RNA POLYMERASE I SUBUNIT 2"/>
    <property type="match status" value="1"/>
</dbReference>
<evidence type="ECO:0000256" key="3">
    <source>
        <dbReference type="ARBA" id="ARBA00022478"/>
    </source>
</evidence>
<gene>
    <name evidence="9" type="ORF">L195_g052941</name>
</gene>
<evidence type="ECO:0000256" key="1">
    <source>
        <dbReference type="ARBA" id="ARBA00006835"/>
    </source>
</evidence>
<name>A0A2K3K7U0_TRIPR</name>
<comment type="similarity">
    <text evidence="1">Belongs to the RNA polymerase beta chain family.</text>
</comment>
<dbReference type="FunFam" id="2.40.50.150:FF:000002">
    <property type="entry name" value="DNA-directed RNA polymerase subunit beta"/>
    <property type="match status" value="1"/>
</dbReference>
<reference evidence="9 10" key="2">
    <citation type="journal article" date="2017" name="Front. Plant Sci.">
        <title>Gene Classification and Mining of Molecular Markers Useful in Red Clover (Trifolium pratense) Breeding.</title>
        <authorList>
            <person name="Istvanek J."/>
            <person name="Dluhosova J."/>
            <person name="Dluhos P."/>
            <person name="Patkova L."/>
            <person name="Nedelnik J."/>
            <person name="Repkova J."/>
        </authorList>
    </citation>
    <scope>NUCLEOTIDE SEQUENCE [LARGE SCALE GENOMIC DNA]</scope>
    <source>
        <strain evidence="10">cv. Tatra</strain>
        <tissue evidence="9">Young leaves</tissue>
    </source>
</reference>
<dbReference type="Pfam" id="PF00562">
    <property type="entry name" value="RNA_pol_Rpb2_6"/>
    <property type="match status" value="1"/>
</dbReference>